<feature type="domain" description="Glutaredoxin" evidence="1">
    <location>
        <begin position="27"/>
        <end position="69"/>
    </location>
</feature>
<comment type="caution">
    <text evidence="2">The sequence shown here is derived from an EMBL/GenBank/DDBJ whole genome shotgun (WGS) entry which is preliminary data.</text>
</comment>
<dbReference type="Pfam" id="PF00462">
    <property type="entry name" value="Glutaredoxin"/>
    <property type="match status" value="1"/>
</dbReference>
<evidence type="ECO:0000259" key="1">
    <source>
        <dbReference type="Pfam" id="PF00462"/>
    </source>
</evidence>
<dbReference type="InterPro" id="IPR002109">
    <property type="entry name" value="Glutaredoxin"/>
</dbReference>
<dbReference type="EMBL" id="JABBVZ010000238">
    <property type="protein sequence ID" value="NMP25110.1"/>
    <property type="molecule type" value="Genomic_DNA"/>
</dbReference>
<gene>
    <name evidence="2" type="ORF">HIJ39_22700</name>
</gene>
<dbReference type="InterPro" id="IPR036249">
    <property type="entry name" value="Thioredoxin-like_sf"/>
</dbReference>
<dbReference type="SUPFAM" id="SSF52833">
    <property type="entry name" value="Thioredoxin-like"/>
    <property type="match status" value="1"/>
</dbReference>
<keyword evidence="3" id="KW-1185">Reference proteome</keyword>
<dbReference type="AlphaFoldDB" id="A0A7Y0L9V3"/>
<organism evidence="2 3">
    <name type="scientific">Sulfobacillus harzensis</name>
    <dbReference type="NCBI Taxonomy" id="2729629"/>
    <lineage>
        <taxon>Bacteria</taxon>
        <taxon>Bacillati</taxon>
        <taxon>Bacillota</taxon>
        <taxon>Clostridia</taxon>
        <taxon>Eubacteriales</taxon>
        <taxon>Clostridiales Family XVII. Incertae Sedis</taxon>
        <taxon>Sulfobacillus</taxon>
    </lineage>
</organism>
<evidence type="ECO:0000313" key="3">
    <source>
        <dbReference type="Proteomes" id="UP000533476"/>
    </source>
</evidence>
<reference evidence="2 3" key="1">
    <citation type="submission" date="2020-04" db="EMBL/GenBank/DDBJ databases">
        <authorList>
            <person name="Zhang R."/>
            <person name="Schippers A."/>
        </authorList>
    </citation>
    <scope>NUCLEOTIDE SEQUENCE [LARGE SCALE GENOMIC DNA]</scope>
    <source>
        <strain evidence="2 3">DSM 109850</strain>
    </source>
</reference>
<sequence length="70" mass="7788">MGSIHDGPAFDSTEEDGRAFADPHRLCGREMAWLSHHGIAFEERDITQNEQWMDELMALGASATPTTVIE</sequence>
<dbReference type="RefSeq" id="WP_207711877.1">
    <property type="nucleotide sequence ID" value="NZ_JABBVZ010000238.1"/>
</dbReference>
<proteinExistence type="predicted"/>
<protein>
    <recommendedName>
        <fullName evidence="1">Glutaredoxin domain-containing protein</fullName>
    </recommendedName>
</protein>
<dbReference type="Gene3D" id="3.40.30.10">
    <property type="entry name" value="Glutaredoxin"/>
    <property type="match status" value="1"/>
</dbReference>
<feature type="non-terminal residue" evidence="2">
    <location>
        <position position="70"/>
    </location>
</feature>
<name>A0A7Y0L9V3_9FIRM</name>
<dbReference type="Proteomes" id="UP000533476">
    <property type="component" value="Unassembled WGS sequence"/>
</dbReference>
<accession>A0A7Y0L9V3</accession>
<evidence type="ECO:0000313" key="2">
    <source>
        <dbReference type="EMBL" id="NMP25110.1"/>
    </source>
</evidence>